<reference evidence="2 3" key="1">
    <citation type="submission" date="2017-03" db="EMBL/GenBank/DDBJ databases">
        <title>WGS assembly of Porphyra umbilicalis.</title>
        <authorList>
            <person name="Brawley S.H."/>
            <person name="Blouin N.A."/>
            <person name="Ficko-Blean E."/>
            <person name="Wheeler G.L."/>
            <person name="Lohr M."/>
            <person name="Goodson H.V."/>
            <person name="Jenkins J.W."/>
            <person name="Blaby-Haas C.E."/>
            <person name="Helliwell K.E."/>
            <person name="Chan C."/>
            <person name="Marriage T."/>
            <person name="Bhattacharya D."/>
            <person name="Klein A.S."/>
            <person name="Badis Y."/>
            <person name="Brodie J."/>
            <person name="Cao Y."/>
            <person name="Collen J."/>
            <person name="Dittami S.M."/>
            <person name="Gachon C.M."/>
            <person name="Green B.R."/>
            <person name="Karpowicz S."/>
            <person name="Kim J.W."/>
            <person name="Kudahl U."/>
            <person name="Lin S."/>
            <person name="Michel G."/>
            <person name="Mittag M."/>
            <person name="Olson B.J."/>
            <person name="Pangilinan J."/>
            <person name="Peng Y."/>
            <person name="Qiu H."/>
            <person name="Shu S."/>
            <person name="Singer J.T."/>
            <person name="Smith A.G."/>
            <person name="Sprecher B.N."/>
            <person name="Wagner V."/>
            <person name="Wang W."/>
            <person name="Wang Z.-Y."/>
            <person name="Yan J."/>
            <person name="Yarish C."/>
            <person name="Zoeuner-Riek S."/>
            <person name="Zhuang Y."/>
            <person name="Zou Y."/>
            <person name="Lindquist E.A."/>
            <person name="Grimwood J."/>
            <person name="Barry K."/>
            <person name="Rokhsar D.S."/>
            <person name="Schmutz J."/>
            <person name="Stiller J.W."/>
            <person name="Grossman A.R."/>
            <person name="Prochnik S.E."/>
        </authorList>
    </citation>
    <scope>NUCLEOTIDE SEQUENCE [LARGE SCALE GENOMIC DNA]</scope>
    <source>
        <strain evidence="2">4086291</strain>
    </source>
</reference>
<dbReference type="EMBL" id="KV919125">
    <property type="protein sequence ID" value="OSX71560.1"/>
    <property type="molecule type" value="Genomic_DNA"/>
</dbReference>
<keyword evidence="3" id="KW-1185">Reference proteome</keyword>
<dbReference type="AlphaFoldDB" id="A0A1X6NSQ9"/>
<feature type="compositionally biased region" description="Pro residues" evidence="1">
    <location>
        <begin position="186"/>
        <end position="196"/>
    </location>
</feature>
<gene>
    <name evidence="2" type="ORF">BU14_0522s0012</name>
</gene>
<feature type="compositionally biased region" description="Basic residues" evidence="1">
    <location>
        <begin position="159"/>
        <end position="175"/>
    </location>
</feature>
<proteinExistence type="predicted"/>
<organism evidence="2 3">
    <name type="scientific">Porphyra umbilicalis</name>
    <name type="common">Purple laver</name>
    <name type="synonym">Red alga</name>
    <dbReference type="NCBI Taxonomy" id="2786"/>
    <lineage>
        <taxon>Eukaryota</taxon>
        <taxon>Rhodophyta</taxon>
        <taxon>Bangiophyceae</taxon>
        <taxon>Bangiales</taxon>
        <taxon>Bangiaceae</taxon>
        <taxon>Porphyra</taxon>
    </lineage>
</organism>
<protein>
    <submittedName>
        <fullName evidence="2">Uncharacterized protein</fullName>
    </submittedName>
</protein>
<feature type="compositionally biased region" description="Pro residues" evidence="1">
    <location>
        <begin position="120"/>
        <end position="130"/>
    </location>
</feature>
<feature type="compositionally biased region" description="Low complexity" evidence="1">
    <location>
        <begin position="176"/>
        <end position="185"/>
    </location>
</feature>
<feature type="compositionally biased region" description="Low complexity" evidence="1">
    <location>
        <begin position="92"/>
        <end position="103"/>
    </location>
</feature>
<evidence type="ECO:0000313" key="2">
    <source>
        <dbReference type="EMBL" id="OSX71560.1"/>
    </source>
</evidence>
<evidence type="ECO:0000256" key="1">
    <source>
        <dbReference type="SAM" id="MobiDB-lite"/>
    </source>
</evidence>
<feature type="region of interest" description="Disordered" evidence="1">
    <location>
        <begin position="51"/>
        <end position="281"/>
    </location>
</feature>
<feature type="compositionally biased region" description="Basic residues" evidence="1">
    <location>
        <begin position="104"/>
        <end position="115"/>
    </location>
</feature>
<accession>A0A1X6NSQ9</accession>
<name>A0A1X6NSQ9_PORUM</name>
<sequence>MPSSIDGTAERYGHLWRQASAPAASFLAAFPRGTTPPGSWWGRLRTALPLPPHRARAAHATAGRAGAPDRRRPRAARHAAEVAPRAPPTSEAGRGAPDGAARPTPHRRRPARAAPRHPDPPAAARPSPPSPRRRRSTWAAALPRRAPTRRHTTPTGGRVSRRVSPRRAGTPRRRAPAASAPWGGPRRPPAVAPPPVGSGRRPLHARPSLPPPAVAGAARWWGTAPPRGAGGGPRPRVALHRPPARPPPDSWGRPRRRAGSGTVASSLGTRRTRPLLPVGGVRPRHARTDVRRHTVSSAAVALRGARGSAPTRVARAIGAPSPPLGGGDGPPRAVPRAPPRARAIVAGWAQPAAAAATAADGAHRCGGGPAVVAPNVTYTSPFWHTEYYAPYTLGKDTEGDYWRMPRLPDGDTTIAAFVGGDRSMETSVRVKVVPQYKSCASLGGRGSYGAP</sequence>
<evidence type="ECO:0000313" key="3">
    <source>
        <dbReference type="Proteomes" id="UP000218209"/>
    </source>
</evidence>
<dbReference type="Proteomes" id="UP000218209">
    <property type="component" value="Unassembled WGS sequence"/>
</dbReference>